<feature type="compositionally biased region" description="Gly residues" evidence="5">
    <location>
        <begin position="48"/>
        <end position="68"/>
    </location>
</feature>
<gene>
    <name evidence="7" type="ORF">HNR28_001716</name>
</gene>
<evidence type="ECO:0000256" key="2">
    <source>
        <dbReference type="ARBA" id="ARBA00008441"/>
    </source>
</evidence>
<keyword evidence="3 6" id="KW-0732">Signal</keyword>
<dbReference type="InterPro" id="IPR025961">
    <property type="entry name" value="Metal_resist"/>
</dbReference>
<feature type="region of interest" description="Disordered" evidence="5">
    <location>
        <begin position="165"/>
        <end position="184"/>
    </location>
</feature>
<proteinExistence type="inferred from homology"/>
<evidence type="ECO:0000256" key="1">
    <source>
        <dbReference type="ARBA" id="ARBA00004418"/>
    </source>
</evidence>
<accession>A0A7W9WLW4</accession>
<reference evidence="7 8" key="1">
    <citation type="submission" date="2020-08" db="EMBL/GenBank/DDBJ databases">
        <title>Genomic Encyclopedia of Type Strains, Phase IV (KMG-IV): sequencing the most valuable type-strain genomes for metagenomic binning, comparative biology and taxonomic classification.</title>
        <authorList>
            <person name="Goeker M."/>
        </authorList>
    </citation>
    <scope>NUCLEOTIDE SEQUENCE [LARGE SCALE GENOMIC DNA]</scope>
    <source>
        <strain evidence="7 8">DSM 12141</strain>
    </source>
</reference>
<dbReference type="Proteomes" id="UP000541136">
    <property type="component" value="Unassembled WGS sequence"/>
</dbReference>
<feature type="compositionally biased region" description="Basic residues" evidence="5">
    <location>
        <begin position="175"/>
        <end position="184"/>
    </location>
</feature>
<dbReference type="EMBL" id="JACHIB010000008">
    <property type="protein sequence ID" value="MBB6083677.1"/>
    <property type="molecule type" value="Genomic_DNA"/>
</dbReference>
<dbReference type="PIRSF" id="PIRSF034445">
    <property type="entry name" value="CpxP_Spy"/>
    <property type="match status" value="1"/>
</dbReference>
<feature type="chain" id="PRO_5030624495" evidence="6">
    <location>
        <begin position="31"/>
        <end position="184"/>
    </location>
</feature>
<dbReference type="RefSeq" id="WP_084330583.1">
    <property type="nucleotide sequence ID" value="NZ_JACHIB010000008.1"/>
</dbReference>
<feature type="compositionally biased region" description="Basic and acidic residues" evidence="5">
    <location>
        <begin position="165"/>
        <end position="174"/>
    </location>
</feature>
<dbReference type="InterPro" id="IPR052211">
    <property type="entry name" value="Cpx_auxiliary_protein"/>
</dbReference>
<evidence type="ECO:0000256" key="6">
    <source>
        <dbReference type="SAM" id="SignalP"/>
    </source>
</evidence>
<feature type="region of interest" description="Disordered" evidence="5">
    <location>
        <begin position="30"/>
        <end position="69"/>
    </location>
</feature>
<protein>
    <submittedName>
        <fullName evidence="7">Spy/CpxP family protein refolding chaperone</fullName>
    </submittedName>
</protein>
<name>A0A7W9WLW4_CASDE</name>
<evidence type="ECO:0000313" key="8">
    <source>
        <dbReference type="Proteomes" id="UP000541136"/>
    </source>
</evidence>
<evidence type="ECO:0000256" key="5">
    <source>
        <dbReference type="SAM" id="MobiDB-lite"/>
    </source>
</evidence>
<evidence type="ECO:0000256" key="4">
    <source>
        <dbReference type="ARBA" id="ARBA00022764"/>
    </source>
</evidence>
<dbReference type="PANTHER" id="PTHR38102">
    <property type="entry name" value="PERIPLASMIC CHAPERONE SPY"/>
    <property type="match status" value="1"/>
</dbReference>
<comment type="similarity">
    <text evidence="2">Belongs to the CpxP/Spy family.</text>
</comment>
<feature type="signal peptide" evidence="6">
    <location>
        <begin position="1"/>
        <end position="30"/>
    </location>
</feature>
<dbReference type="PANTHER" id="PTHR38102:SF1">
    <property type="entry name" value="PERIPLASMIC CHAPERONE SPY"/>
    <property type="match status" value="1"/>
</dbReference>
<organism evidence="7 8">
    <name type="scientific">Castellaniella defragrans</name>
    <name type="common">Alcaligenes defragrans</name>
    <dbReference type="NCBI Taxonomy" id="75697"/>
    <lineage>
        <taxon>Bacteria</taxon>
        <taxon>Pseudomonadati</taxon>
        <taxon>Pseudomonadota</taxon>
        <taxon>Betaproteobacteria</taxon>
        <taxon>Burkholderiales</taxon>
        <taxon>Alcaligenaceae</taxon>
        <taxon>Castellaniella</taxon>
    </lineage>
</organism>
<comment type="caution">
    <text evidence="7">The sequence shown here is derived from an EMBL/GenBank/DDBJ whole genome shotgun (WGS) entry which is preliminary data.</text>
</comment>
<comment type="subcellular location">
    <subcellularLocation>
        <location evidence="1">Periplasm</location>
    </subcellularLocation>
</comment>
<keyword evidence="4" id="KW-0574">Periplasm</keyword>
<dbReference type="InterPro" id="IPR012899">
    <property type="entry name" value="LTXXQ"/>
</dbReference>
<dbReference type="AlphaFoldDB" id="A0A7W9WLW4"/>
<sequence length="184" mass="19607">MNFTHLTRARSLSALAMAAALVAAPLAASAAPGMPDEGGPRHHQKGGPDCGPRGGEFGPRGGDFGPRGGDFVRFGGAHGLRGLDLSQDQQDKIFKIRHDQEQAFYDQKKALRAAHESLRELSRADTFDEAKVKQAADALGQAQAQLALLRAQTGAQIRAVLTPEQRQKLADMHAPKRAGKPAKS</sequence>
<dbReference type="GO" id="GO:0030288">
    <property type="term" value="C:outer membrane-bounded periplasmic space"/>
    <property type="evidence" value="ECO:0007669"/>
    <property type="project" value="TreeGrafter"/>
</dbReference>
<dbReference type="CDD" id="cd09916">
    <property type="entry name" value="CpxP_like"/>
    <property type="match status" value="1"/>
</dbReference>
<evidence type="ECO:0000256" key="3">
    <source>
        <dbReference type="ARBA" id="ARBA00022729"/>
    </source>
</evidence>
<dbReference type="Gene3D" id="1.20.120.1490">
    <property type="match status" value="1"/>
</dbReference>
<evidence type="ECO:0000313" key="7">
    <source>
        <dbReference type="EMBL" id="MBB6083677.1"/>
    </source>
</evidence>
<dbReference type="GO" id="GO:0051082">
    <property type="term" value="F:unfolded protein binding"/>
    <property type="evidence" value="ECO:0007669"/>
    <property type="project" value="TreeGrafter"/>
</dbReference>
<dbReference type="Pfam" id="PF13801">
    <property type="entry name" value="Metal_resist"/>
    <property type="match status" value="1"/>
</dbReference>